<gene>
    <name evidence="7" type="ORF">THAPSDRAFT_9079</name>
</gene>
<keyword evidence="5" id="KW-0175">Coiled coil</keyword>
<organism evidence="7 8">
    <name type="scientific">Thalassiosira pseudonana</name>
    <name type="common">Marine diatom</name>
    <name type="synonym">Cyclotella nana</name>
    <dbReference type="NCBI Taxonomy" id="35128"/>
    <lineage>
        <taxon>Eukaryota</taxon>
        <taxon>Sar</taxon>
        <taxon>Stramenopiles</taxon>
        <taxon>Ochrophyta</taxon>
        <taxon>Bacillariophyta</taxon>
        <taxon>Coscinodiscophyceae</taxon>
        <taxon>Thalassiosirophycidae</taxon>
        <taxon>Thalassiosirales</taxon>
        <taxon>Thalassiosiraceae</taxon>
        <taxon>Thalassiosira</taxon>
    </lineage>
</organism>
<dbReference type="PANTHER" id="PTHR16011">
    <property type="entry name" value="IFT57/HIPPI"/>
    <property type="match status" value="1"/>
</dbReference>
<dbReference type="EMBL" id="CM000647">
    <property type="protein sequence ID" value="EED89650.1"/>
    <property type="molecule type" value="Genomic_DNA"/>
</dbReference>
<reference evidence="7 8" key="2">
    <citation type="journal article" date="2008" name="Nature">
        <title>The Phaeodactylum genome reveals the evolutionary history of diatom genomes.</title>
        <authorList>
            <person name="Bowler C."/>
            <person name="Allen A.E."/>
            <person name="Badger J.H."/>
            <person name="Grimwood J."/>
            <person name="Jabbari K."/>
            <person name="Kuo A."/>
            <person name="Maheswari U."/>
            <person name="Martens C."/>
            <person name="Maumus F."/>
            <person name="Otillar R.P."/>
            <person name="Rayko E."/>
            <person name="Salamov A."/>
            <person name="Vandepoele K."/>
            <person name="Beszteri B."/>
            <person name="Gruber A."/>
            <person name="Heijde M."/>
            <person name="Katinka M."/>
            <person name="Mock T."/>
            <person name="Valentin K."/>
            <person name="Verret F."/>
            <person name="Berges J.A."/>
            <person name="Brownlee C."/>
            <person name="Cadoret J.P."/>
            <person name="Chiovitti A."/>
            <person name="Choi C.J."/>
            <person name="Coesel S."/>
            <person name="De Martino A."/>
            <person name="Detter J.C."/>
            <person name="Durkin C."/>
            <person name="Falciatore A."/>
            <person name="Fournet J."/>
            <person name="Haruta M."/>
            <person name="Huysman M.J."/>
            <person name="Jenkins B.D."/>
            <person name="Jiroutova K."/>
            <person name="Jorgensen R.E."/>
            <person name="Joubert Y."/>
            <person name="Kaplan A."/>
            <person name="Kroger N."/>
            <person name="Kroth P.G."/>
            <person name="La Roche J."/>
            <person name="Lindquist E."/>
            <person name="Lommer M."/>
            <person name="Martin-Jezequel V."/>
            <person name="Lopez P.J."/>
            <person name="Lucas S."/>
            <person name="Mangogna M."/>
            <person name="McGinnis K."/>
            <person name="Medlin L.K."/>
            <person name="Montsant A."/>
            <person name="Oudot-Le Secq M.P."/>
            <person name="Napoli C."/>
            <person name="Obornik M."/>
            <person name="Parker M.S."/>
            <person name="Petit J.L."/>
            <person name="Porcel B.M."/>
            <person name="Poulsen N."/>
            <person name="Robison M."/>
            <person name="Rychlewski L."/>
            <person name="Rynearson T.A."/>
            <person name="Schmutz J."/>
            <person name="Shapiro H."/>
            <person name="Siaut M."/>
            <person name="Stanley M."/>
            <person name="Sussman M.R."/>
            <person name="Taylor A.R."/>
            <person name="Vardi A."/>
            <person name="von Dassow P."/>
            <person name="Vyverman W."/>
            <person name="Willis A."/>
            <person name="Wyrwicz L.S."/>
            <person name="Rokhsar D.S."/>
            <person name="Weissenbach J."/>
            <person name="Armbrust E.V."/>
            <person name="Green B.R."/>
            <person name="Van de Peer Y."/>
            <person name="Grigoriev I.V."/>
        </authorList>
    </citation>
    <scope>NUCLEOTIDE SEQUENCE [LARGE SCALE GENOMIC DNA]</scope>
    <source>
        <strain evidence="7 8">CCMP1335</strain>
    </source>
</reference>
<dbReference type="InParanoid" id="B8CAB0"/>
<evidence type="ECO:0000313" key="8">
    <source>
        <dbReference type="Proteomes" id="UP000001449"/>
    </source>
</evidence>
<dbReference type="InterPro" id="IPR036785">
    <property type="entry name" value="YkyA-like_sf"/>
</dbReference>
<dbReference type="Pfam" id="PF10498">
    <property type="entry name" value="IFT57"/>
    <property type="match status" value="1"/>
</dbReference>
<dbReference type="OMA" id="VXARERY"/>
<protein>
    <submittedName>
        <fullName evidence="7">Uncharacterized protein</fullName>
    </submittedName>
</protein>
<feature type="compositionally biased region" description="Basic and acidic residues" evidence="6">
    <location>
        <begin position="176"/>
        <end position="193"/>
    </location>
</feature>
<dbReference type="Gene3D" id="1.10.287.950">
    <property type="entry name" value="Methyl-accepting chemotaxis protein"/>
    <property type="match status" value="1"/>
</dbReference>
<dbReference type="PaxDb" id="35128-Thaps9079"/>
<accession>B8CAB0</accession>
<comment type="similarity">
    <text evidence="2">Belongs to the IFT57 family.</text>
</comment>
<evidence type="ECO:0000256" key="2">
    <source>
        <dbReference type="ARBA" id="ARBA00009415"/>
    </source>
</evidence>
<keyword evidence="4" id="KW-0966">Cell projection</keyword>
<dbReference type="GeneID" id="7447539"/>
<dbReference type="GO" id="GO:0005929">
    <property type="term" value="C:cilium"/>
    <property type="evidence" value="ECO:0007669"/>
    <property type="project" value="UniProtKB-SubCell"/>
</dbReference>
<reference evidence="7 8" key="1">
    <citation type="journal article" date="2004" name="Science">
        <title>The genome of the diatom Thalassiosira pseudonana: ecology, evolution, and metabolism.</title>
        <authorList>
            <person name="Armbrust E.V."/>
            <person name="Berges J.A."/>
            <person name="Bowler C."/>
            <person name="Green B.R."/>
            <person name="Martinez D."/>
            <person name="Putnam N.H."/>
            <person name="Zhou S."/>
            <person name="Allen A.E."/>
            <person name="Apt K.E."/>
            <person name="Bechner M."/>
            <person name="Brzezinski M.A."/>
            <person name="Chaal B.K."/>
            <person name="Chiovitti A."/>
            <person name="Davis A.K."/>
            <person name="Demarest M.S."/>
            <person name="Detter J.C."/>
            <person name="Glavina T."/>
            <person name="Goodstein D."/>
            <person name="Hadi M.Z."/>
            <person name="Hellsten U."/>
            <person name="Hildebrand M."/>
            <person name="Jenkins B.D."/>
            <person name="Jurka J."/>
            <person name="Kapitonov V.V."/>
            <person name="Kroger N."/>
            <person name="Lau W.W."/>
            <person name="Lane T.W."/>
            <person name="Larimer F.W."/>
            <person name="Lippmeier J.C."/>
            <person name="Lucas S."/>
            <person name="Medina M."/>
            <person name="Montsant A."/>
            <person name="Obornik M."/>
            <person name="Parker M.S."/>
            <person name="Palenik B."/>
            <person name="Pazour G.J."/>
            <person name="Richardson P.M."/>
            <person name="Rynearson T.A."/>
            <person name="Saito M.A."/>
            <person name="Schwartz D.C."/>
            <person name="Thamatrakoln K."/>
            <person name="Valentin K."/>
            <person name="Vardi A."/>
            <person name="Wilkerson F.P."/>
            <person name="Rokhsar D.S."/>
        </authorList>
    </citation>
    <scope>NUCLEOTIDE SEQUENCE [LARGE SCALE GENOMIC DNA]</scope>
    <source>
        <strain evidence="7 8">CCMP1335</strain>
    </source>
</reference>
<evidence type="ECO:0000313" key="7">
    <source>
        <dbReference type="EMBL" id="EED89650.1"/>
    </source>
</evidence>
<feature type="region of interest" description="Disordered" evidence="6">
    <location>
        <begin position="167"/>
        <end position="193"/>
    </location>
</feature>
<dbReference type="STRING" id="35128.B8CAB0"/>
<dbReference type="Proteomes" id="UP000001449">
    <property type="component" value="Chromosome 12"/>
</dbReference>
<dbReference type="AlphaFoldDB" id="B8CAB0"/>
<dbReference type="HOGENOM" id="CLU_1411414_0_0_1"/>
<name>B8CAB0_THAPS</name>
<dbReference type="PANTHER" id="PTHR16011:SF0">
    <property type="entry name" value="INTRAFLAGELLAR TRANSPORT PROTEIN 57 HOMOLOG"/>
    <property type="match status" value="1"/>
</dbReference>
<evidence type="ECO:0000256" key="3">
    <source>
        <dbReference type="ARBA" id="ARBA00023069"/>
    </source>
</evidence>
<dbReference type="SUPFAM" id="SSF140423">
    <property type="entry name" value="MW0975(SA0943)-like"/>
    <property type="match status" value="1"/>
</dbReference>
<evidence type="ECO:0000256" key="1">
    <source>
        <dbReference type="ARBA" id="ARBA00004138"/>
    </source>
</evidence>
<evidence type="ECO:0000256" key="5">
    <source>
        <dbReference type="SAM" id="Coils"/>
    </source>
</evidence>
<comment type="subcellular location">
    <subcellularLocation>
        <location evidence="1">Cell projection</location>
        <location evidence="1">Cilium</location>
    </subcellularLocation>
</comment>
<proteinExistence type="inferred from homology"/>
<evidence type="ECO:0000256" key="6">
    <source>
        <dbReference type="SAM" id="MobiDB-lite"/>
    </source>
</evidence>
<evidence type="ECO:0000256" key="4">
    <source>
        <dbReference type="ARBA" id="ARBA00023273"/>
    </source>
</evidence>
<feature type="coiled-coil region" evidence="5">
    <location>
        <begin position="69"/>
        <end position="154"/>
    </location>
</feature>
<dbReference type="InterPro" id="IPR019530">
    <property type="entry name" value="Intra-flagellar_transport_57"/>
</dbReference>
<dbReference type="KEGG" id="tps:THAPSDRAFT_9079"/>
<keyword evidence="8" id="KW-1185">Reference proteome</keyword>
<keyword evidence="3" id="KW-0969">Cilium</keyword>
<sequence>MTRSKTMAPRLTVHDKENQEGWRQRLELNDEHLQSVNAEFVVLEKQMTHIGKSVKGDLNEIKTKEDQLNEIFREKVEAYQQTKSKLKELKKAHDTLTASTKQLAEDLNDITHRNNNAKKKIAEKSSSMTNAAPLVEIRSALQRLKTENKELAVLIGVLDYEFTKALANEANPQERSPPRRADSDDEESVKRVD</sequence>
<dbReference type="RefSeq" id="XP_002293189.1">
    <property type="nucleotide sequence ID" value="XM_002293153.1"/>
</dbReference>